<dbReference type="RefSeq" id="WP_150902992.1">
    <property type="nucleotide sequence ID" value="NZ_VTWT01000003.1"/>
</dbReference>
<dbReference type="SUPFAM" id="SSF109998">
    <property type="entry name" value="Triger factor/SurA peptide-binding domain-like"/>
    <property type="match status" value="1"/>
</dbReference>
<evidence type="ECO:0000256" key="2">
    <source>
        <dbReference type="ARBA" id="ARBA00022475"/>
    </source>
</evidence>
<evidence type="ECO:0000256" key="1">
    <source>
        <dbReference type="ARBA" id="ARBA00004382"/>
    </source>
</evidence>
<dbReference type="Pfam" id="PF13623">
    <property type="entry name" value="SurA_N_2"/>
    <property type="match status" value="1"/>
</dbReference>
<dbReference type="GO" id="GO:0003755">
    <property type="term" value="F:peptidyl-prolyl cis-trans isomerase activity"/>
    <property type="evidence" value="ECO:0007669"/>
    <property type="project" value="UniProtKB-KW"/>
</dbReference>
<dbReference type="PROSITE" id="PS50198">
    <property type="entry name" value="PPIC_PPIASE_2"/>
    <property type="match status" value="1"/>
</dbReference>
<keyword evidence="7" id="KW-0143">Chaperone</keyword>
<evidence type="ECO:0000256" key="9">
    <source>
        <dbReference type="ARBA" id="ARBA00040743"/>
    </source>
</evidence>
<dbReference type="InterPro" id="IPR046357">
    <property type="entry name" value="PPIase_dom_sf"/>
</dbReference>
<evidence type="ECO:0000256" key="5">
    <source>
        <dbReference type="ARBA" id="ARBA00022989"/>
    </source>
</evidence>
<dbReference type="SUPFAM" id="SSF54534">
    <property type="entry name" value="FKBP-like"/>
    <property type="match status" value="1"/>
</dbReference>
<evidence type="ECO:0000313" key="14">
    <source>
        <dbReference type="EMBL" id="KAA9339969.1"/>
    </source>
</evidence>
<keyword evidence="15" id="KW-1185">Reference proteome</keyword>
<comment type="similarity">
    <text evidence="8">Belongs to the PpiD chaperone family.</text>
</comment>
<reference evidence="14 15" key="1">
    <citation type="submission" date="2019-09" db="EMBL/GenBank/DDBJ databases">
        <title>Genome sequence of Adhaeribacter sp. M2.</title>
        <authorList>
            <person name="Srinivasan S."/>
        </authorList>
    </citation>
    <scope>NUCLEOTIDE SEQUENCE [LARGE SCALE GENOMIC DNA]</scope>
    <source>
        <strain evidence="14 15">M2</strain>
    </source>
</reference>
<evidence type="ECO:0000256" key="6">
    <source>
        <dbReference type="ARBA" id="ARBA00023136"/>
    </source>
</evidence>
<dbReference type="EMBL" id="VTWT01000003">
    <property type="protein sequence ID" value="KAA9339969.1"/>
    <property type="molecule type" value="Genomic_DNA"/>
</dbReference>
<accession>A0A5N1J4G4</accession>
<sequence length="702" mass="77658">MAVINKIREKSGWAVGAIAVGLLIFMVLGDLLGPQSRLFGRGDTIVGEIAGQEITIQEFDETLEGVKRNFINQNQGRQPNENEMGPLREQAWNQLIFKIAFQKEFDRLGLAVTEEELVDMVQGNHIHPAIQQSFTDPQTGQFDRSKVIEYLRNLNKAPAEQQAMWVNFEESLRPDRMRMKFDNLIKQSAYVTTQEAKNFNEEQNAQASVKYLYIPYFTLSDSAFKVTDDQLKAYLDKNKNKYKAEPSRSVEYVTVSVAPSAADKDAAKEEIQSLAKQFQNSTNDSLFVAANSETPFNPSYVNIGQLPEKLKSVSLTKGTVVGPFEENGTYTMYKVSDVKEGGTPSIRASHILFKPASDTPEAKAEAKKKAEEVLGQIKRGASFEEMARQYGSDGTASQGGDLGWFNQGNMVPEFDKAVFNAKSTGLLPNLVETSFGYHIVKVTEPKTTRSYQIATVTRNIGSSDDTRDAAFRKVDELAGTSKNAEEFNANIAKDKSFVKAEAKNLRQNDRFVNNLNARELVRWTFNKDTKVGEVSPVFEVDDQFVVAVLTGKTEKGEQNIEARREELTAAVRNELKANAIKEKLANAKGSLEEIAAKYGPEAQVRTASNVTFGSANIEGAGIEPVAVGKIFALQPGKRTEAIEGQGGVIMAELQQITPAAPVTDIAGVKKQLEGMRMARLDNAVYEAIKAEAEIKDNRVKFF</sequence>
<dbReference type="PANTHER" id="PTHR47529:SF1">
    <property type="entry name" value="PERIPLASMIC CHAPERONE PPID"/>
    <property type="match status" value="1"/>
</dbReference>
<gene>
    <name evidence="14" type="ORF">F0P94_06350</name>
</gene>
<dbReference type="InterPro" id="IPR052029">
    <property type="entry name" value="PpiD_chaperone"/>
</dbReference>
<feature type="domain" description="PpiC" evidence="13">
    <location>
        <begin position="343"/>
        <end position="444"/>
    </location>
</feature>
<proteinExistence type="inferred from homology"/>
<evidence type="ECO:0000256" key="4">
    <source>
        <dbReference type="ARBA" id="ARBA00022692"/>
    </source>
</evidence>
<evidence type="ECO:0000313" key="15">
    <source>
        <dbReference type="Proteomes" id="UP000326570"/>
    </source>
</evidence>
<evidence type="ECO:0000259" key="13">
    <source>
        <dbReference type="PROSITE" id="PS50198"/>
    </source>
</evidence>
<keyword evidence="3" id="KW-0997">Cell inner membrane</keyword>
<evidence type="ECO:0000256" key="3">
    <source>
        <dbReference type="ARBA" id="ARBA00022519"/>
    </source>
</evidence>
<dbReference type="PANTHER" id="PTHR47529">
    <property type="entry name" value="PEPTIDYL-PROLYL CIS-TRANS ISOMERASE D"/>
    <property type="match status" value="1"/>
</dbReference>
<keyword evidence="11" id="KW-0697">Rotamase</keyword>
<dbReference type="AlphaFoldDB" id="A0A5N1J4G4"/>
<evidence type="ECO:0000256" key="7">
    <source>
        <dbReference type="ARBA" id="ARBA00023186"/>
    </source>
</evidence>
<evidence type="ECO:0000256" key="11">
    <source>
        <dbReference type="PROSITE-ProRule" id="PRU00278"/>
    </source>
</evidence>
<dbReference type="Pfam" id="PF13616">
    <property type="entry name" value="Rotamase_3"/>
    <property type="match status" value="1"/>
</dbReference>
<comment type="caution">
    <text evidence="14">The sequence shown here is derived from an EMBL/GenBank/DDBJ whole genome shotgun (WGS) entry which is preliminary data.</text>
</comment>
<keyword evidence="11 14" id="KW-0413">Isomerase</keyword>
<dbReference type="InterPro" id="IPR027304">
    <property type="entry name" value="Trigger_fact/SurA_dom_sf"/>
</dbReference>
<keyword evidence="6 12" id="KW-0472">Membrane</keyword>
<keyword evidence="4 12" id="KW-0812">Transmembrane</keyword>
<dbReference type="InterPro" id="IPR000297">
    <property type="entry name" value="PPIase_PpiC"/>
</dbReference>
<dbReference type="Gene3D" id="3.10.50.40">
    <property type="match status" value="1"/>
</dbReference>
<evidence type="ECO:0000256" key="12">
    <source>
        <dbReference type="SAM" id="Phobius"/>
    </source>
</evidence>
<evidence type="ECO:0000256" key="8">
    <source>
        <dbReference type="ARBA" id="ARBA00038408"/>
    </source>
</evidence>
<keyword evidence="2" id="KW-1003">Cell membrane</keyword>
<evidence type="ECO:0000256" key="10">
    <source>
        <dbReference type="ARBA" id="ARBA00042775"/>
    </source>
</evidence>
<dbReference type="GO" id="GO:0005886">
    <property type="term" value="C:plasma membrane"/>
    <property type="evidence" value="ECO:0007669"/>
    <property type="project" value="UniProtKB-SubCell"/>
</dbReference>
<name>A0A5N1J4G4_9BACT</name>
<comment type="subcellular location">
    <subcellularLocation>
        <location evidence="1">Cell inner membrane</location>
        <topology evidence="1">Single-pass type II membrane protein</topology>
        <orientation evidence="1">Periplasmic side</orientation>
    </subcellularLocation>
</comment>
<organism evidence="14 15">
    <name type="scientific">Adhaeribacter soli</name>
    <dbReference type="NCBI Taxonomy" id="2607655"/>
    <lineage>
        <taxon>Bacteria</taxon>
        <taxon>Pseudomonadati</taxon>
        <taxon>Bacteroidota</taxon>
        <taxon>Cytophagia</taxon>
        <taxon>Cytophagales</taxon>
        <taxon>Hymenobacteraceae</taxon>
        <taxon>Adhaeribacter</taxon>
    </lineage>
</organism>
<protein>
    <recommendedName>
        <fullName evidence="9">Periplasmic chaperone PpiD</fullName>
    </recommendedName>
    <alternativeName>
        <fullName evidence="10">Periplasmic folding chaperone</fullName>
    </alternativeName>
</protein>
<keyword evidence="5 12" id="KW-1133">Transmembrane helix</keyword>
<dbReference type="Proteomes" id="UP000326570">
    <property type="component" value="Unassembled WGS sequence"/>
</dbReference>
<feature type="transmembrane region" description="Helical" evidence="12">
    <location>
        <begin position="12"/>
        <end position="32"/>
    </location>
</feature>